<name>A0A662ZH28_9GAMM</name>
<evidence type="ECO:0008006" key="3">
    <source>
        <dbReference type="Google" id="ProtNLM"/>
    </source>
</evidence>
<accession>A0A662ZH28</accession>
<sequence>MAIFGEKFYKMLNELKPWQQSLFALTLAHRQSPNFLLFAEVTEDHEAKKDFQNILNTMWEFHTDKENHINLENLLETLEKHIPDIDDDSPYGAYPALDACISLSQSINAIVNHFGEEAEHASSASICTVAKYLEFTEDAVYEDEELYDKQLIVEEMDYQINLLDRISKATRSPEFTNALRKECEELGCSNIGICID</sequence>
<keyword evidence="2" id="KW-1185">Reference proteome</keyword>
<protein>
    <recommendedName>
        <fullName evidence="3">DUF416 domain-containing protein</fullName>
    </recommendedName>
</protein>
<dbReference type="EMBL" id="FOXF01000007">
    <property type="protein sequence ID" value="SFP17876.1"/>
    <property type="molecule type" value="Genomic_DNA"/>
</dbReference>
<gene>
    <name evidence="1" type="ORF">SAMN02910344_00653</name>
</gene>
<dbReference type="Gene3D" id="1.20.1590.10">
    <property type="entry name" value="YP_001051499.1 domain like"/>
    <property type="match status" value="1"/>
</dbReference>
<dbReference type="RefSeq" id="WP_093140890.1">
    <property type="nucleotide sequence ID" value="NZ_FOXF01000007.1"/>
</dbReference>
<dbReference type="Pfam" id="PF04222">
    <property type="entry name" value="DUF416"/>
    <property type="match status" value="1"/>
</dbReference>
<evidence type="ECO:0000313" key="2">
    <source>
        <dbReference type="Proteomes" id="UP000243745"/>
    </source>
</evidence>
<dbReference type="AlphaFoldDB" id="A0A662ZH28"/>
<dbReference type="OrthoDB" id="9204516at2"/>
<dbReference type="Proteomes" id="UP000243745">
    <property type="component" value="Unassembled WGS sequence"/>
</dbReference>
<dbReference type="InterPro" id="IPR007338">
    <property type="entry name" value="DUF416"/>
</dbReference>
<proteinExistence type="predicted"/>
<reference evidence="1 2" key="1">
    <citation type="submission" date="2016-10" db="EMBL/GenBank/DDBJ databases">
        <authorList>
            <person name="Varghese N."/>
            <person name="Submissions S."/>
        </authorList>
    </citation>
    <scope>NUCLEOTIDE SEQUENCE [LARGE SCALE GENOMIC DNA]</scope>
    <source>
        <strain evidence="1 2">DSM 1361</strain>
    </source>
</reference>
<evidence type="ECO:0000313" key="1">
    <source>
        <dbReference type="EMBL" id="SFP17876.1"/>
    </source>
</evidence>
<organism evidence="1 2">
    <name type="scientific">Ruminobacter amylophilus</name>
    <dbReference type="NCBI Taxonomy" id="867"/>
    <lineage>
        <taxon>Bacteria</taxon>
        <taxon>Pseudomonadati</taxon>
        <taxon>Pseudomonadota</taxon>
        <taxon>Gammaproteobacteria</taxon>
        <taxon>Aeromonadales</taxon>
        <taxon>Succinivibrionaceae</taxon>
        <taxon>Ruminobacter</taxon>
    </lineage>
</organism>
<dbReference type="InterPro" id="IPR023381">
    <property type="entry name" value="YP001051499.1-like_dom_sf"/>
</dbReference>